<reference evidence="1" key="2">
    <citation type="journal article" date="2022" name="New Phytol.">
        <title>Evolutionary transition to the ectomycorrhizal habit in the genomes of a hyperdiverse lineage of mushroom-forming fungi.</title>
        <authorList>
            <person name="Looney B."/>
            <person name="Miyauchi S."/>
            <person name="Morin E."/>
            <person name="Drula E."/>
            <person name="Courty P.E."/>
            <person name="Kohler A."/>
            <person name="Kuo A."/>
            <person name="LaButti K."/>
            <person name="Pangilinan J."/>
            <person name="Lipzen A."/>
            <person name="Riley R."/>
            <person name="Andreopoulos W."/>
            <person name="He G."/>
            <person name="Johnson J."/>
            <person name="Nolan M."/>
            <person name="Tritt A."/>
            <person name="Barry K.W."/>
            <person name="Grigoriev I.V."/>
            <person name="Nagy L.G."/>
            <person name="Hibbett D."/>
            <person name="Henrissat B."/>
            <person name="Matheny P.B."/>
            <person name="Labbe J."/>
            <person name="Martin F.M."/>
        </authorList>
    </citation>
    <scope>NUCLEOTIDE SEQUENCE</scope>
    <source>
        <strain evidence="1">EC-137</strain>
    </source>
</reference>
<accession>A0ACB8QYT0</accession>
<proteinExistence type="predicted"/>
<reference evidence="1" key="1">
    <citation type="submission" date="2021-02" db="EMBL/GenBank/DDBJ databases">
        <authorList>
            <consortium name="DOE Joint Genome Institute"/>
            <person name="Ahrendt S."/>
            <person name="Looney B.P."/>
            <person name="Miyauchi S."/>
            <person name="Morin E."/>
            <person name="Drula E."/>
            <person name="Courty P.E."/>
            <person name="Chicoki N."/>
            <person name="Fauchery L."/>
            <person name="Kohler A."/>
            <person name="Kuo A."/>
            <person name="Labutti K."/>
            <person name="Pangilinan J."/>
            <person name="Lipzen A."/>
            <person name="Riley R."/>
            <person name="Andreopoulos W."/>
            <person name="He G."/>
            <person name="Johnson J."/>
            <person name="Barry K.W."/>
            <person name="Grigoriev I.V."/>
            <person name="Nagy L."/>
            <person name="Hibbett D."/>
            <person name="Henrissat B."/>
            <person name="Matheny P.B."/>
            <person name="Labbe J."/>
            <person name="Martin F."/>
        </authorList>
    </citation>
    <scope>NUCLEOTIDE SEQUENCE</scope>
    <source>
        <strain evidence="1">EC-137</strain>
    </source>
</reference>
<sequence length="400" mass="43413">MYFLRLPTRSVLLSALVLSAQAHSGQNINEETFVAPPSTQTWLEKYGQQTDLGYTGPLSFAHLPYARCLEDAEPTFDIAILGMPFDTTVSYRPGARFGPAGIRTGARRLSHQYGYSLSWGFDPYKLGSKVIDCGDIPLNGYDNAVAIDQMEVAYSTLLARPVAKTGDGGFDATSAFAKDGRAHPRILTLGGDHTVVLPILRALNKVYGPIAVIHFDSHFDTGNPGNRSLSAQSRITHGSYFHIANEEGLIRNNSIHGGIRQKFNGAPTIENDEAVGFKIVSADDIDDIGIKEVVRRIRGRIGDAPVYFSLDIDVVDPGMAPATGTPEVGGWTVREVRRIIRGLSGLNFVGADVVEVAPAYDHADITNIAAADIAQDFMAMMLAAAPPKSRDERKPWKDEL</sequence>
<gene>
    <name evidence="1" type="ORF">K488DRAFT_40507</name>
</gene>
<evidence type="ECO:0000313" key="2">
    <source>
        <dbReference type="Proteomes" id="UP000814128"/>
    </source>
</evidence>
<protein>
    <submittedName>
        <fullName evidence="1">Arginase/deacetylase</fullName>
    </submittedName>
</protein>
<name>A0ACB8QYT0_9AGAM</name>
<dbReference type="Proteomes" id="UP000814128">
    <property type="component" value="Unassembled WGS sequence"/>
</dbReference>
<dbReference type="EMBL" id="MU273468">
    <property type="protein sequence ID" value="KAI0036812.1"/>
    <property type="molecule type" value="Genomic_DNA"/>
</dbReference>
<organism evidence="1 2">
    <name type="scientific">Vararia minispora EC-137</name>
    <dbReference type="NCBI Taxonomy" id="1314806"/>
    <lineage>
        <taxon>Eukaryota</taxon>
        <taxon>Fungi</taxon>
        <taxon>Dikarya</taxon>
        <taxon>Basidiomycota</taxon>
        <taxon>Agaricomycotina</taxon>
        <taxon>Agaricomycetes</taxon>
        <taxon>Russulales</taxon>
        <taxon>Lachnocladiaceae</taxon>
        <taxon>Vararia</taxon>
    </lineage>
</organism>
<comment type="caution">
    <text evidence="1">The sequence shown here is derived from an EMBL/GenBank/DDBJ whole genome shotgun (WGS) entry which is preliminary data.</text>
</comment>
<keyword evidence="2" id="KW-1185">Reference proteome</keyword>
<evidence type="ECO:0000313" key="1">
    <source>
        <dbReference type="EMBL" id="KAI0036812.1"/>
    </source>
</evidence>